<comment type="subcellular location">
    <subcellularLocation>
        <location evidence="1">Membrane</location>
        <topology evidence="1">Multi-pass membrane protein</topology>
    </subcellularLocation>
</comment>
<dbReference type="Gene3D" id="1.20.1440.130">
    <property type="entry name" value="VKOR domain"/>
    <property type="match status" value="1"/>
</dbReference>
<feature type="transmembrane region" description="Helical" evidence="10">
    <location>
        <begin position="155"/>
        <end position="178"/>
    </location>
</feature>
<evidence type="ECO:0000256" key="9">
    <source>
        <dbReference type="ARBA" id="ARBA00023284"/>
    </source>
</evidence>
<keyword evidence="9" id="KW-0676">Redox-active center</keyword>
<evidence type="ECO:0000313" key="12">
    <source>
        <dbReference type="EMBL" id="GCB33879.1"/>
    </source>
</evidence>
<keyword evidence="13" id="KW-1185">Reference proteome</keyword>
<accession>A0A401LQX0</accession>
<dbReference type="InterPro" id="IPR038354">
    <property type="entry name" value="VKOR_sf"/>
</dbReference>
<comment type="caution">
    <text evidence="12">The sequence shown here is derived from an EMBL/GenBank/DDBJ whole genome shotgun (WGS) entry which is preliminary data.</text>
</comment>
<keyword evidence="7 10" id="KW-0472">Membrane</keyword>
<name>A0A401LQX0_9BACE</name>
<dbReference type="Proteomes" id="UP000288079">
    <property type="component" value="Unassembled WGS sequence"/>
</dbReference>
<evidence type="ECO:0000256" key="2">
    <source>
        <dbReference type="ARBA" id="ARBA00006214"/>
    </source>
</evidence>
<evidence type="ECO:0000256" key="6">
    <source>
        <dbReference type="ARBA" id="ARBA00023002"/>
    </source>
</evidence>
<comment type="similarity">
    <text evidence="2">Belongs to the VKOR family.</text>
</comment>
<evidence type="ECO:0000313" key="13">
    <source>
        <dbReference type="Proteomes" id="UP000288079"/>
    </source>
</evidence>
<keyword evidence="6" id="KW-0560">Oxidoreductase</keyword>
<protein>
    <recommendedName>
        <fullName evidence="11">Vitamin K epoxide reductase domain-containing protein</fullName>
    </recommendedName>
</protein>
<organism evidence="12 13">
    <name type="scientific">Bacteroides faecalis</name>
    <dbReference type="NCBI Taxonomy" id="2447885"/>
    <lineage>
        <taxon>Bacteria</taxon>
        <taxon>Pseudomonadati</taxon>
        <taxon>Bacteroidota</taxon>
        <taxon>Bacteroidia</taxon>
        <taxon>Bacteroidales</taxon>
        <taxon>Bacteroidaceae</taxon>
        <taxon>Bacteroides</taxon>
    </lineage>
</organism>
<feature type="transmembrane region" description="Helical" evidence="10">
    <location>
        <begin position="71"/>
        <end position="92"/>
    </location>
</feature>
<proteinExistence type="inferred from homology"/>
<feature type="transmembrane region" description="Helical" evidence="10">
    <location>
        <begin position="98"/>
        <end position="121"/>
    </location>
</feature>
<evidence type="ECO:0000256" key="4">
    <source>
        <dbReference type="ARBA" id="ARBA00022719"/>
    </source>
</evidence>
<dbReference type="Pfam" id="PF07884">
    <property type="entry name" value="VKOR"/>
    <property type="match status" value="1"/>
</dbReference>
<keyword evidence="8" id="KW-1015">Disulfide bond</keyword>
<sequence length="238" mass="28103">MLRIKKNEFVWVTQVTDSKVYLEDSFGKKISDDIETFEQEWSGIALAIEDIVDAGEPSYKEKYDKGLRKKIFEYTFMSSYMILLFALVYFSWMNDTAISILYKLILLFVNMTGCYIAYTLIKQEKFQINRLAQRFCKVGKHVDCFQVTRSNYSKFFGWLSWAELGIAYFSAVTLWVAIAPISSHWISPLWWLLLLPLPFTLWSLYTQAFLIRKWCLFCCTIVFILWLNALTRSKLDFD</sequence>
<evidence type="ECO:0000256" key="5">
    <source>
        <dbReference type="ARBA" id="ARBA00022989"/>
    </source>
</evidence>
<feature type="transmembrane region" description="Helical" evidence="10">
    <location>
        <begin position="214"/>
        <end position="231"/>
    </location>
</feature>
<evidence type="ECO:0000256" key="8">
    <source>
        <dbReference type="ARBA" id="ARBA00023157"/>
    </source>
</evidence>
<dbReference type="AlphaFoldDB" id="A0A401LQX0"/>
<dbReference type="CDD" id="cd12921">
    <property type="entry name" value="VKOR_4"/>
    <property type="match status" value="1"/>
</dbReference>
<gene>
    <name evidence="12" type="ORF">KGMB02408_08240</name>
</gene>
<evidence type="ECO:0000256" key="1">
    <source>
        <dbReference type="ARBA" id="ARBA00004141"/>
    </source>
</evidence>
<dbReference type="GO" id="GO:0048038">
    <property type="term" value="F:quinone binding"/>
    <property type="evidence" value="ECO:0007669"/>
    <property type="project" value="UniProtKB-KW"/>
</dbReference>
<feature type="transmembrane region" description="Helical" evidence="10">
    <location>
        <begin position="184"/>
        <end position="202"/>
    </location>
</feature>
<evidence type="ECO:0000256" key="10">
    <source>
        <dbReference type="SAM" id="Phobius"/>
    </source>
</evidence>
<feature type="domain" description="Vitamin K epoxide reductase" evidence="11">
    <location>
        <begin position="107"/>
        <end position="227"/>
    </location>
</feature>
<dbReference type="GO" id="GO:0016020">
    <property type="term" value="C:membrane"/>
    <property type="evidence" value="ECO:0007669"/>
    <property type="project" value="UniProtKB-SubCell"/>
</dbReference>
<dbReference type="EMBL" id="BHWB01000002">
    <property type="protein sequence ID" value="GCB33879.1"/>
    <property type="molecule type" value="Genomic_DNA"/>
</dbReference>
<reference evidence="12 13" key="1">
    <citation type="submission" date="2018-10" db="EMBL/GenBank/DDBJ databases">
        <title>Draft Genome Sequence of Bacteroides sp. KCTC 15687.</title>
        <authorList>
            <person name="Yu S.Y."/>
            <person name="Kim J.S."/>
            <person name="Oh B.S."/>
            <person name="Park S.H."/>
            <person name="Kang S.W."/>
            <person name="Park J.E."/>
            <person name="Choi S.H."/>
            <person name="Han K.I."/>
            <person name="Lee K.C."/>
            <person name="Eom M.K."/>
            <person name="Suh M.K."/>
            <person name="Lee D.H."/>
            <person name="Yoon H."/>
            <person name="Kim B."/>
            <person name="Yang S.J."/>
            <person name="Lee J.S."/>
            <person name="Lee J.H."/>
        </authorList>
    </citation>
    <scope>NUCLEOTIDE SEQUENCE [LARGE SCALE GENOMIC DNA]</scope>
    <source>
        <strain evidence="12 13">KCTC 15687</strain>
    </source>
</reference>
<keyword evidence="4" id="KW-0874">Quinone</keyword>
<evidence type="ECO:0000256" key="7">
    <source>
        <dbReference type="ARBA" id="ARBA00023136"/>
    </source>
</evidence>
<dbReference type="InterPro" id="IPR012932">
    <property type="entry name" value="VKOR"/>
</dbReference>
<dbReference type="GO" id="GO:0016491">
    <property type="term" value="F:oxidoreductase activity"/>
    <property type="evidence" value="ECO:0007669"/>
    <property type="project" value="UniProtKB-KW"/>
</dbReference>
<evidence type="ECO:0000256" key="3">
    <source>
        <dbReference type="ARBA" id="ARBA00022692"/>
    </source>
</evidence>
<keyword evidence="3 10" id="KW-0812">Transmembrane</keyword>
<evidence type="ECO:0000259" key="11">
    <source>
        <dbReference type="Pfam" id="PF07884"/>
    </source>
</evidence>
<keyword evidence="5 10" id="KW-1133">Transmembrane helix</keyword>